<dbReference type="AlphaFoldDB" id="A0A0M3HPQ5"/>
<accession>A0A0M3HPQ5</accession>
<evidence type="ECO:0000313" key="2">
    <source>
        <dbReference type="WBParaSite" id="ALUE_0000393301-mRNA-1"/>
    </source>
</evidence>
<reference evidence="2" key="1">
    <citation type="submission" date="2017-02" db="UniProtKB">
        <authorList>
            <consortium name="WormBaseParasite"/>
        </authorList>
    </citation>
    <scope>IDENTIFICATION</scope>
</reference>
<name>A0A0M3HPQ5_ASCLU</name>
<sequence>MLISRFTRATKGIKRERAPAVDGIQAERGSLIPVRHRRLYFIKYSSSAGVVYISGVILGKDDGYCWYGDE</sequence>
<proteinExistence type="predicted"/>
<dbReference type="WBParaSite" id="ALUE_0000393301-mRNA-1">
    <property type="protein sequence ID" value="ALUE_0000393301-mRNA-1"/>
    <property type="gene ID" value="ALUE_0000393301"/>
</dbReference>
<organism evidence="1 2">
    <name type="scientific">Ascaris lumbricoides</name>
    <name type="common">Giant roundworm</name>
    <dbReference type="NCBI Taxonomy" id="6252"/>
    <lineage>
        <taxon>Eukaryota</taxon>
        <taxon>Metazoa</taxon>
        <taxon>Ecdysozoa</taxon>
        <taxon>Nematoda</taxon>
        <taxon>Chromadorea</taxon>
        <taxon>Rhabditida</taxon>
        <taxon>Spirurina</taxon>
        <taxon>Ascaridomorpha</taxon>
        <taxon>Ascaridoidea</taxon>
        <taxon>Ascarididae</taxon>
        <taxon>Ascaris</taxon>
    </lineage>
</organism>
<protein>
    <submittedName>
        <fullName evidence="2">Uncharacterized protein</fullName>
    </submittedName>
</protein>
<evidence type="ECO:0000313" key="1">
    <source>
        <dbReference type="Proteomes" id="UP000036681"/>
    </source>
</evidence>
<dbReference type="Proteomes" id="UP000036681">
    <property type="component" value="Unplaced"/>
</dbReference>
<keyword evidence="1" id="KW-1185">Reference proteome</keyword>